<reference evidence="1 2" key="1">
    <citation type="journal article" date="2021" name="Elife">
        <title>Chloroplast acquisition without the gene transfer in kleptoplastic sea slugs, Plakobranchus ocellatus.</title>
        <authorList>
            <person name="Maeda T."/>
            <person name="Takahashi S."/>
            <person name="Yoshida T."/>
            <person name="Shimamura S."/>
            <person name="Takaki Y."/>
            <person name="Nagai Y."/>
            <person name="Toyoda A."/>
            <person name="Suzuki Y."/>
            <person name="Arimoto A."/>
            <person name="Ishii H."/>
            <person name="Satoh N."/>
            <person name="Nishiyama T."/>
            <person name="Hasebe M."/>
            <person name="Maruyama T."/>
            <person name="Minagawa J."/>
            <person name="Obokata J."/>
            <person name="Shigenobu S."/>
        </authorList>
    </citation>
    <scope>NUCLEOTIDE SEQUENCE [LARGE SCALE GENOMIC DNA]</scope>
</reference>
<sequence>MDICGFWSNFEELKPRLNQSQLAVVALQECRLGEGQSLPWDYRLLLLRGESSQGGTSHQKRADWTFFGDLCGLSLENSVANVHLKARLSIPFHK</sequence>
<dbReference type="Proteomes" id="UP000735302">
    <property type="component" value="Unassembled WGS sequence"/>
</dbReference>
<evidence type="ECO:0000313" key="2">
    <source>
        <dbReference type="Proteomes" id="UP000735302"/>
    </source>
</evidence>
<dbReference type="EMBL" id="BLXT01004603">
    <property type="protein sequence ID" value="GFO15045.1"/>
    <property type="molecule type" value="Genomic_DNA"/>
</dbReference>
<comment type="caution">
    <text evidence="1">The sequence shown here is derived from an EMBL/GenBank/DDBJ whole genome shotgun (WGS) entry which is preliminary data.</text>
</comment>
<keyword evidence="2" id="KW-1185">Reference proteome</keyword>
<accession>A0AAV4B7G9</accession>
<gene>
    <name evidence="1" type="ORF">PoB_004155000</name>
</gene>
<evidence type="ECO:0008006" key="3">
    <source>
        <dbReference type="Google" id="ProtNLM"/>
    </source>
</evidence>
<protein>
    <recommendedName>
        <fullName evidence="3">Endonuclease/exonuclease/phosphatase domain-containing protein</fullName>
    </recommendedName>
</protein>
<organism evidence="1 2">
    <name type="scientific">Plakobranchus ocellatus</name>
    <dbReference type="NCBI Taxonomy" id="259542"/>
    <lineage>
        <taxon>Eukaryota</taxon>
        <taxon>Metazoa</taxon>
        <taxon>Spiralia</taxon>
        <taxon>Lophotrochozoa</taxon>
        <taxon>Mollusca</taxon>
        <taxon>Gastropoda</taxon>
        <taxon>Heterobranchia</taxon>
        <taxon>Euthyneura</taxon>
        <taxon>Panpulmonata</taxon>
        <taxon>Sacoglossa</taxon>
        <taxon>Placobranchoidea</taxon>
        <taxon>Plakobranchidae</taxon>
        <taxon>Plakobranchus</taxon>
    </lineage>
</organism>
<evidence type="ECO:0000313" key="1">
    <source>
        <dbReference type="EMBL" id="GFO15045.1"/>
    </source>
</evidence>
<name>A0AAV4B7G9_9GAST</name>
<proteinExistence type="predicted"/>
<dbReference type="AlphaFoldDB" id="A0AAV4B7G9"/>